<dbReference type="EMBL" id="LT607750">
    <property type="protein sequence ID" value="SCG71811.1"/>
    <property type="molecule type" value="Genomic_DNA"/>
</dbReference>
<organism evidence="2 3">
    <name type="scientific">Micromonospora echinaurantiaca</name>
    <dbReference type="NCBI Taxonomy" id="47857"/>
    <lineage>
        <taxon>Bacteria</taxon>
        <taxon>Bacillati</taxon>
        <taxon>Actinomycetota</taxon>
        <taxon>Actinomycetes</taxon>
        <taxon>Micromonosporales</taxon>
        <taxon>Micromonosporaceae</taxon>
        <taxon>Micromonospora</taxon>
    </lineage>
</organism>
<proteinExistence type="predicted"/>
<dbReference type="RefSeq" id="WP_088995659.1">
    <property type="nucleotide sequence ID" value="NZ_JBITCE010000002.1"/>
</dbReference>
<dbReference type="AlphaFoldDB" id="A0A1C5JNA6"/>
<keyword evidence="3" id="KW-1185">Reference proteome</keyword>
<evidence type="ECO:0000313" key="3">
    <source>
        <dbReference type="Proteomes" id="UP000198217"/>
    </source>
</evidence>
<evidence type="ECO:0000313" key="2">
    <source>
        <dbReference type="EMBL" id="SCG71811.1"/>
    </source>
</evidence>
<dbReference type="Proteomes" id="UP000198217">
    <property type="component" value="Chromosome I"/>
</dbReference>
<feature type="region of interest" description="Disordered" evidence="1">
    <location>
        <begin position="1"/>
        <end position="59"/>
    </location>
</feature>
<feature type="compositionally biased region" description="Basic and acidic residues" evidence="1">
    <location>
        <begin position="1"/>
        <end position="19"/>
    </location>
</feature>
<sequence length="59" mass="6783">MSEDRKHPDRSTDDEFEAKRHVRFGKLPARVAPEDQVETTDTDPPPEGPGEPQVRREWG</sequence>
<gene>
    <name evidence="2" type="ORF">GA0070609_4629</name>
</gene>
<protein>
    <submittedName>
        <fullName evidence="2">Uncharacterized protein</fullName>
    </submittedName>
</protein>
<evidence type="ECO:0000256" key="1">
    <source>
        <dbReference type="SAM" id="MobiDB-lite"/>
    </source>
</evidence>
<name>A0A1C5JNA6_9ACTN</name>
<accession>A0A1C5JNA6</accession>
<reference evidence="2 3" key="1">
    <citation type="submission" date="2016-06" db="EMBL/GenBank/DDBJ databases">
        <authorList>
            <person name="Kjaerup R.B."/>
            <person name="Dalgaard T.S."/>
            <person name="Juul-Madsen H.R."/>
        </authorList>
    </citation>
    <scope>NUCLEOTIDE SEQUENCE [LARGE SCALE GENOMIC DNA]</scope>
    <source>
        <strain evidence="2 3">DSM 43904</strain>
    </source>
</reference>